<gene>
    <name evidence="2" type="ORF">K933_00010</name>
</gene>
<dbReference type="Proteomes" id="UP000017840">
    <property type="component" value="Unassembled WGS sequence"/>
</dbReference>
<organism evidence="2 3">
    <name type="scientific">Candidatus Halobonum tyrrellensis G22</name>
    <dbReference type="NCBI Taxonomy" id="1324957"/>
    <lineage>
        <taxon>Archaea</taxon>
        <taxon>Methanobacteriati</taxon>
        <taxon>Methanobacteriota</taxon>
        <taxon>Stenosarchaea group</taxon>
        <taxon>Halobacteria</taxon>
        <taxon>Halobacteriales</taxon>
        <taxon>Haloferacaceae</taxon>
        <taxon>Candidatus Halobonum</taxon>
    </lineage>
</organism>
<comment type="caution">
    <text evidence="2">The sequence shown here is derived from an EMBL/GenBank/DDBJ whole genome shotgun (WGS) entry which is preliminary data.</text>
</comment>
<dbReference type="InterPro" id="IPR036388">
    <property type="entry name" value="WH-like_DNA-bd_sf"/>
</dbReference>
<name>V4J4A1_9EURY</name>
<dbReference type="Gene3D" id="1.10.10.10">
    <property type="entry name" value="Winged helix-like DNA-binding domain superfamily/Winged helix DNA-binding domain"/>
    <property type="match status" value="1"/>
</dbReference>
<dbReference type="OrthoDB" id="247722at2157"/>
<dbReference type="AlphaFoldDB" id="V4J4A1"/>
<dbReference type="InterPro" id="IPR055768">
    <property type="entry name" value="DUF7344"/>
</dbReference>
<sequence length="106" mass="11907">MSHSRSAPTTDALVALLADRRRRTVVRHLAERPAESSLETLVETLSPANADPADERELRTALHHNHLPRLDEAGLVEYDAATHAVRYRPDDRAESLLRFLAEAFDD</sequence>
<reference evidence="2 3" key="1">
    <citation type="journal article" date="2013" name="Genome Announc.">
        <title>Draft Genome Sequence of 'Candidatus Halobonum tyrrellensis' Strain G22, Isolated from the Hypersaline Waters of Lake Tyrrell, Australia.</title>
        <authorList>
            <person name="Ugalde J.A."/>
            <person name="Narasingarao P."/>
            <person name="Kuo S."/>
            <person name="Podell S."/>
            <person name="Allen E.E."/>
        </authorList>
    </citation>
    <scope>NUCLEOTIDE SEQUENCE [LARGE SCALE GENOMIC DNA]</scope>
    <source>
        <strain evidence="2 3">G22</strain>
    </source>
</reference>
<evidence type="ECO:0000313" key="2">
    <source>
        <dbReference type="EMBL" id="ESP90197.1"/>
    </source>
</evidence>
<feature type="domain" description="DUF7344" evidence="1">
    <location>
        <begin position="15"/>
        <end position="85"/>
    </location>
</feature>
<protein>
    <recommendedName>
        <fullName evidence="1">DUF7344 domain-containing protein</fullName>
    </recommendedName>
</protein>
<dbReference type="eggNOG" id="arCOG03828">
    <property type="taxonomic scope" value="Archaea"/>
</dbReference>
<keyword evidence="3" id="KW-1185">Reference proteome</keyword>
<dbReference type="RefSeq" id="WP_023392603.1">
    <property type="nucleotide sequence ID" value="NZ_ASGZ01000001.1"/>
</dbReference>
<evidence type="ECO:0000313" key="3">
    <source>
        <dbReference type="Proteomes" id="UP000017840"/>
    </source>
</evidence>
<accession>V4J4A1</accession>
<dbReference type="EMBL" id="ASGZ01000001">
    <property type="protein sequence ID" value="ESP90197.1"/>
    <property type="molecule type" value="Genomic_DNA"/>
</dbReference>
<evidence type="ECO:0000259" key="1">
    <source>
        <dbReference type="Pfam" id="PF24035"/>
    </source>
</evidence>
<proteinExistence type="predicted"/>
<dbReference type="Pfam" id="PF24035">
    <property type="entry name" value="DUF7344"/>
    <property type="match status" value="1"/>
</dbReference>